<evidence type="ECO:0000256" key="4">
    <source>
        <dbReference type="ARBA" id="ARBA00022692"/>
    </source>
</evidence>
<comment type="function">
    <text evidence="9">Essential subunit of the Sec protein translocation channel SecYEG. Clamps together the 2 halves of SecY. May contact the channel plug during translocation.</text>
</comment>
<comment type="subcellular location">
    <subcellularLocation>
        <location evidence="9">Cell membrane</location>
        <topology evidence="9">Single-pass membrane protein</topology>
    </subcellularLocation>
    <subcellularLocation>
        <location evidence="1">Membrane</location>
    </subcellularLocation>
</comment>
<evidence type="ECO:0000313" key="10">
    <source>
        <dbReference type="EMBL" id="MDQ0319931.1"/>
    </source>
</evidence>
<evidence type="ECO:0000256" key="8">
    <source>
        <dbReference type="ARBA" id="ARBA00023136"/>
    </source>
</evidence>
<dbReference type="InterPro" id="IPR001901">
    <property type="entry name" value="Translocase_SecE/Sec61-g"/>
</dbReference>
<sequence length="82" mass="9315">MGLKVQLYGPLRREHSMASKTNPFTFLQQVRAETAKVTWPSRRETMISTLMVFVMVFFAAAFFFAADQLMGWVIGLILNVGL</sequence>
<keyword evidence="8 9" id="KW-0472">Membrane</keyword>
<reference evidence="10 11" key="1">
    <citation type="submission" date="2023-07" db="EMBL/GenBank/DDBJ databases">
        <title>Genomic Encyclopedia of Type Strains, Phase IV (KMG-IV): sequencing the most valuable type-strain genomes for metagenomic binning, comparative biology and taxonomic classification.</title>
        <authorList>
            <person name="Goeker M."/>
        </authorList>
    </citation>
    <scope>NUCLEOTIDE SEQUENCE [LARGE SCALE GENOMIC DNA]</scope>
    <source>
        <strain evidence="10 11">DSM 1112</strain>
    </source>
</reference>
<keyword evidence="3 9" id="KW-1003">Cell membrane</keyword>
<evidence type="ECO:0000256" key="2">
    <source>
        <dbReference type="ARBA" id="ARBA00022448"/>
    </source>
</evidence>
<dbReference type="PANTHER" id="PTHR33910:SF1">
    <property type="entry name" value="PROTEIN TRANSLOCASE SUBUNIT SECE"/>
    <property type="match status" value="1"/>
</dbReference>
<dbReference type="EMBL" id="JAUSVF010000001">
    <property type="protein sequence ID" value="MDQ0319931.1"/>
    <property type="molecule type" value="Genomic_DNA"/>
</dbReference>
<keyword evidence="4 9" id="KW-0812">Transmembrane</keyword>
<dbReference type="InterPro" id="IPR005807">
    <property type="entry name" value="SecE_bac"/>
</dbReference>
<evidence type="ECO:0000256" key="5">
    <source>
        <dbReference type="ARBA" id="ARBA00022927"/>
    </source>
</evidence>
<dbReference type="HAMAP" id="MF_00422">
    <property type="entry name" value="SecE"/>
    <property type="match status" value="1"/>
</dbReference>
<name>A0ABU0BNU8_9HYPH</name>
<proteinExistence type="inferred from homology"/>
<dbReference type="Gene3D" id="1.20.5.1030">
    <property type="entry name" value="Preprotein translocase secy subunit"/>
    <property type="match status" value="1"/>
</dbReference>
<protein>
    <recommendedName>
        <fullName evidence="9">Protein translocase subunit SecE</fullName>
    </recommendedName>
</protein>
<dbReference type="Proteomes" id="UP001230207">
    <property type="component" value="Unassembled WGS sequence"/>
</dbReference>
<keyword evidence="6 9" id="KW-1133">Transmembrane helix</keyword>
<accession>A0ABU0BNU8</accession>
<evidence type="ECO:0000256" key="6">
    <source>
        <dbReference type="ARBA" id="ARBA00022989"/>
    </source>
</evidence>
<dbReference type="InterPro" id="IPR038379">
    <property type="entry name" value="SecE_sf"/>
</dbReference>
<feature type="transmembrane region" description="Helical" evidence="9">
    <location>
        <begin position="50"/>
        <end position="78"/>
    </location>
</feature>
<evidence type="ECO:0000313" key="11">
    <source>
        <dbReference type="Proteomes" id="UP001230207"/>
    </source>
</evidence>
<comment type="similarity">
    <text evidence="9">Belongs to the SecE/SEC61-gamma family.</text>
</comment>
<comment type="caution">
    <text evidence="10">The sequence shown here is derived from an EMBL/GenBank/DDBJ whole genome shotgun (WGS) entry which is preliminary data.</text>
</comment>
<evidence type="ECO:0000256" key="3">
    <source>
        <dbReference type="ARBA" id="ARBA00022475"/>
    </source>
</evidence>
<keyword evidence="2 9" id="KW-0813">Transport</keyword>
<evidence type="ECO:0000256" key="9">
    <source>
        <dbReference type="HAMAP-Rule" id="MF_00422"/>
    </source>
</evidence>
<keyword evidence="7 9" id="KW-0811">Translocation</keyword>
<organism evidence="10 11">
    <name type="scientific">Pararhizobium capsulatum DSM 1112</name>
    <dbReference type="NCBI Taxonomy" id="1121113"/>
    <lineage>
        <taxon>Bacteria</taxon>
        <taxon>Pseudomonadati</taxon>
        <taxon>Pseudomonadota</taxon>
        <taxon>Alphaproteobacteria</taxon>
        <taxon>Hyphomicrobiales</taxon>
        <taxon>Rhizobiaceae</taxon>
        <taxon>Rhizobium/Agrobacterium group</taxon>
        <taxon>Pararhizobium</taxon>
    </lineage>
</organism>
<comment type="subunit">
    <text evidence="9">Component of the Sec protein translocase complex. Heterotrimer consisting of SecY, SecE and SecG subunits. The heterotrimers can form oligomers, although 1 heterotrimer is thought to be able to translocate proteins. Interacts with the ribosome. Interacts with SecDF, and other proteins may be involved. Interacts with SecA.</text>
</comment>
<gene>
    <name evidence="9" type="primary">secE</name>
    <name evidence="10" type="ORF">QO002_002069</name>
</gene>
<evidence type="ECO:0000256" key="7">
    <source>
        <dbReference type="ARBA" id="ARBA00023010"/>
    </source>
</evidence>
<keyword evidence="5 9" id="KW-0653">Protein transport</keyword>
<evidence type="ECO:0000256" key="1">
    <source>
        <dbReference type="ARBA" id="ARBA00004370"/>
    </source>
</evidence>
<dbReference type="Pfam" id="PF00584">
    <property type="entry name" value="SecE"/>
    <property type="match status" value="1"/>
</dbReference>
<keyword evidence="11" id="KW-1185">Reference proteome</keyword>
<dbReference type="PANTHER" id="PTHR33910">
    <property type="entry name" value="PROTEIN TRANSLOCASE SUBUNIT SECE"/>
    <property type="match status" value="1"/>
</dbReference>
<dbReference type="NCBIfam" id="TIGR00964">
    <property type="entry name" value="secE_bact"/>
    <property type="match status" value="1"/>
</dbReference>